<comment type="caution">
    <text evidence="2">The sequence shown here is derived from an EMBL/GenBank/DDBJ whole genome shotgun (WGS) entry which is preliminary data.</text>
</comment>
<dbReference type="Gene3D" id="1.20.1280.50">
    <property type="match status" value="1"/>
</dbReference>
<dbReference type="AlphaFoldDB" id="A0A409W7Y3"/>
<dbReference type="Proteomes" id="UP000284706">
    <property type="component" value="Unassembled WGS sequence"/>
</dbReference>
<keyword evidence="3" id="KW-1185">Reference proteome</keyword>
<accession>A0A409W7Y3</accession>
<feature type="domain" description="F-box" evidence="1">
    <location>
        <begin position="4"/>
        <end position="55"/>
    </location>
</feature>
<dbReference type="OrthoDB" id="2985369at2759"/>
<evidence type="ECO:0000313" key="2">
    <source>
        <dbReference type="EMBL" id="PPQ74649.1"/>
    </source>
</evidence>
<dbReference type="InterPro" id="IPR001810">
    <property type="entry name" value="F-box_dom"/>
</dbReference>
<sequence>MVVSQLPTEILLEIFFLNTNIFVDYNCLQTTISCTQVCSIWRTLLLSMPSLWAHLLHLDKLQTISNSARREILARSRNDNLWVVGVVHDSGILGGDKILPFFVDAILFSNQWVRIEHLHISIDAPSKKLFWPLFQRRAPNMRSLTFHALFEISSDDDKPLFLNHAPSLRQFSSNCIPFNLTSCWIGQLRQLSLCMPFTAYKVLLGLQLTPLLEELTISGLLLDFTVLRNKLPHVSLSHLKILSLQDLDIHDCISFLEHIHPAYGCAINFKPDAMHDAGQFREGLDQILSALSTRLSQYLRLHHPRIHKAEVQLSSGTFLLECSPRQQVDTGKFKVSIRPLRGSSGPADFDQLAVSMISDLDWAVIKTLHLTLSSMSPWSIHPYATLCDLFSSITHLVVGEETLGHILNIPTCTNLDLPDSVPFPQLDTLTITTLEDEIMGSIRPLLRFLHFRLERRCPIQKLIYYASSYQANLRGLEHLKGLQVVRRGLEGEVEYNF</sequence>
<dbReference type="InParanoid" id="A0A409W7Y3"/>
<proteinExistence type="predicted"/>
<evidence type="ECO:0000259" key="1">
    <source>
        <dbReference type="Pfam" id="PF12937"/>
    </source>
</evidence>
<evidence type="ECO:0000313" key="3">
    <source>
        <dbReference type="Proteomes" id="UP000284706"/>
    </source>
</evidence>
<dbReference type="Pfam" id="PF12937">
    <property type="entry name" value="F-box-like"/>
    <property type="match status" value="1"/>
</dbReference>
<reference evidence="2 3" key="1">
    <citation type="journal article" date="2018" name="Evol. Lett.">
        <title>Horizontal gene cluster transfer increased hallucinogenic mushroom diversity.</title>
        <authorList>
            <person name="Reynolds H.T."/>
            <person name="Vijayakumar V."/>
            <person name="Gluck-Thaler E."/>
            <person name="Korotkin H.B."/>
            <person name="Matheny P.B."/>
            <person name="Slot J.C."/>
        </authorList>
    </citation>
    <scope>NUCLEOTIDE SEQUENCE [LARGE SCALE GENOMIC DNA]</scope>
    <source>
        <strain evidence="2 3">SRW20</strain>
    </source>
</reference>
<gene>
    <name evidence="2" type="ORF">CVT26_005694</name>
</gene>
<name>A0A409W7Y3_9AGAR</name>
<organism evidence="2 3">
    <name type="scientific">Gymnopilus dilepis</name>
    <dbReference type="NCBI Taxonomy" id="231916"/>
    <lineage>
        <taxon>Eukaryota</taxon>
        <taxon>Fungi</taxon>
        <taxon>Dikarya</taxon>
        <taxon>Basidiomycota</taxon>
        <taxon>Agaricomycotina</taxon>
        <taxon>Agaricomycetes</taxon>
        <taxon>Agaricomycetidae</taxon>
        <taxon>Agaricales</taxon>
        <taxon>Agaricineae</taxon>
        <taxon>Hymenogastraceae</taxon>
        <taxon>Gymnopilus</taxon>
    </lineage>
</organism>
<protein>
    <recommendedName>
        <fullName evidence="1">F-box domain-containing protein</fullName>
    </recommendedName>
</protein>
<dbReference type="EMBL" id="NHYE01005325">
    <property type="protein sequence ID" value="PPQ74649.1"/>
    <property type="molecule type" value="Genomic_DNA"/>
</dbReference>